<dbReference type="Pfam" id="PF00570">
    <property type="entry name" value="HRDC"/>
    <property type="match status" value="1"/>
</dbReference>
<dbReference type="InterPro" id="IPR014001">
    <property type="entry name" value="Helicase_ATP-bd"/>
</dbReference>
<dbReference type="FunFam" id="3.40.50.300:FF:000296">
    <property type="entry name" value="ATP-dependent DNA helicase RecQ"/>
    <property type="match status" value="1"/>
</dbReference>
<dbReference type="EC" id="5.6.2.4" evidence="16"/>
<protein>
    <recommendedName>
        <fullName evidence="16">DNA helicase RecQ</fullName>
        <ecNumber evidence="16">5.6.2.4</ecNumber>
    </recommendedName>
</protein>
<evidence type="ECO:0000256" key="17">
    <source>
        <dbReference type="SAM" id="MobiDB-lite"/>
    </source>
</evidence>
<dbReference type="EMBL" id="FNNZ01000031">
    <property type="protein sequence ID" value="SDX50219.1"/>
    <property type="molecule type" value="Genomic_DNA"/>
</dbReference>
<feature type="compositionally biased region" description="Basic and acidic residues" evidence="17">
    <location>
        <begin position="503"/>
        <end position="512"/>
    </location>
</feature>
<dbReference type="InterPro" id="IPR018982">
    <property type="entry name" value="RQC_domain"/>
</dbReference>
<evidence type="ECO:0000313" key="21">
    <source>
        <dbReference type="EMBL" id="SDX50219.1"/>
    </source>
</evidence>
<dbReference type="Pfam" id="PF00270">
    <property type="entry name" value="DEAD"/>
    <property type="match status" value="1"/>
</dbReference>
<comment type="similarity">
    <text evidence="3">Belongs to the helicase family. RecQ subfamily.</text>
</comment>
<dbReference type="NCBIfam" id="TIGR01389">
    <property type="entry name" value="recQ"/>
    <property type="match status" value="1"/>
</dbReference>
<dbReference type="SMART" id="SM00487">
    <property type="entry name" value="DEXDc"/>
    <property type="match status" value="1"/>
</dbReference>
<evidence type="ECO:0000259" key="20">
    <source>
        <dbReference type="PROSITE" id="PS51194"/>
    </source>
</evidence>
<keyword evidence="5" id="KW-0547">Nucleotide-binding</keyword>
<sequence length="734" mass="81782">MNETPLQVLNRVFGYDRFRGAQAEIIDRLIAGGDALVLMPTGGGKSLCYQIPAILRPGVGVVVSPLIALMQDQVDALRQLGVRAAFLNSSLTPQEARSVEGAMVSGDLDLVYVAPERLLTERFLGLLDRVRVALFAIDEAHCVSQWGHDFRPEYIQLHQLHERWPQIPRVALTATADAPTRAEILTRLGLEQAGQFVSSFDRPNIRYRIVEKANPRQQLVAFLSNEHPGDAGIVYCLSRRKVDETAAYLATRGMTALPYHAGLPAESRRTHQARFLREEGVVIVATIAFGMGIDKPDVRFVAHLDLPKSLEAYYQETGRAGRDGQAADAWMTYGLGDVVMLRRMIEDSEAEERFKRVEMQKLDSMLGFCETTECRRQVLLNYFGEPLPKPCGNCDTCLEPVATWDGTQAAQKALSCIYRTGQRFGSSYLVDVLLGKANERIRRFGHDQVTTFGIGQELAADQWKSVYRQLVAAGFIRVDFEGHGALCLTEQSRPLLRGERTLRLRQDPDRKKSTGAGRKPAVELPSDPEALALWEALRDYRRQLALEQDVPAYVIFGDATLREILTYRPRDRDELSRISGVGQAKLERFGDGFLKLLATHAAKHGRPSTVPKLPVARPASVGVRARESGLTDTIRETLELFRAGQGVEAIAEQRALKPSTVYTHLERCIEEGQVAVKDVVRLDHDTVRAIEFAIERLPENALMSLKPIYEAFDGRYDYGLLRCVRAGMGISAGD</sequence>
<feature type="domain" description="HRDC" evidence="18">
    <location>
        <begin position="527"/>
        <end position="607"/>
    </location>
</feature>
<evidence type="ECO:0000256" key="4">
    <source>
        <dbReference type="ARBA" id="ARBA00022723"/>
    </source>
</evidence>
<dbReference type="InterPro" id="IPR004589">
    <property type="entry name" value="DNA_helicase_ATP-dep_RecQ"/>
</dbReference>
<dbReference type="AlphaFoldDB" id="A0A1H3C9M8"/>
<dbReference type="InterPro" id="IPR029491">
    <property type="entry name" value="Helicase_HTH"/>
</dbReference>
<dbReference type="NCBIfam" id="TIGR00614">
    <property type="entry name" value="recQ_fam"/>
    <property type="match status" value="1"/>
</dbReference>
<dbReference type="GO" id="GO:0003677">
    <property type="term" value="F:DNA binding"/>
    <property type="evidence" value="ECO:0007669"/>
    <property type="project" value="UniProtKB-KW"/>
</dbReference>
<dbReference type="InterPro" id="IPR011545">
    <property type="entry name" value="DEAD/DEAH_box_helicase_dom"/>
</dbReference>
<evidence type="ECO:0000259" key="19">
    <source>
        <dbReference type="PROSITE" id="PS51192"/>
    </source>
</evidence>
<dbReference type="Gene3D" id="1.10.150.80">
    <property type="entry name" value="HRDC domain"/>
    <property type="match status" value="1"/>
</dbReference>
<feature type="domain" description="Helicase ATP-binding" evidence="19">
    <location>
        <begin position="26"/>
        <end position="194"/>
    </location>
</feature>
<dbReference type="GO" id="GO:0043138">
    <property type="term" value="F:3'-5' DNA helicase activity"/>
    <property type="evidence" value="ECO:0007669"/>
    <property type="project" value="UniProtKB-EC"/>
</dbReference>
<evidence type="ECO:0000256" key="8">
    <source>
        <dbReference type="ARBA" id="ARBA00022806"/>
    </source>
</evidence>
<dbReference type="InterPro" id="IPR032284">
    <property type="entry name" value="RecQ_Zn-bd"/>
</dbReference>
<dbReference type="SUPFAM" id="SSF47819">
    <property type="entry name" value="HRDC-like"/>
    <property type="match status" value="1"/>
</dbReference>
<evidence type="ECO:0000256" key="15">
    <source>
        <dbReference type="ARBA" id="ARBA00034617"/>
    </source>
</evidence>
<dbReference type="Proteomes" id="UP000198816">
    <property type="component" value="Unassembled WGS sequence"/>
</dbReference>
<dbReference type="Gene3D" id="3.40.50.300">
    <property type="entry name" value="P-loop containing nucleotide triphosphate hydrolases"/>
    <property type="match status" value="2"/>
</dbReference>
<dbReference type="CDD" id="cd18794">
    <property type="entry name" value="SF2_C_RecQ"/>
    <property type="match status" value="1"/>
</dbReference>
<dbReference type="STRING" id="1058.SAMN05421783_13126"/>
<dbReference type="Pfam" id="PF09382">
    <property type="entry name" value="RQC"/>
    <property type="match status" value="1"/>
</dbReference>
<keyword evidence="6" id="KW-0227">DNA damage</keyword>
<evidence type="ECO:0000256" key="16">
    <source>
        <dbReference type="NCBIfam" id="TIGR01389"/>
    </source>
</evidence>
<organism evidence="21 22">
    <name type="scientific">Thiocapsa roseopersicina</name>
    <dbReference type="NCBI Taxonomy" id="1058"/>
    <lineage>
        <taxon>Bacteria</taxon>
        <taxon>Pseudomonadati</taxon>
        <taxon>Pseudomonadota</taxon>
        <taxon>Gammaproteobacteria</taxon>
        <taxon>Chromatiales</taxon>
        <taxon>Chromatiaceae</taxon>
        <taxon>Thiocapsa</taxon>
    </lineage>
</organism>
<evidence type="ECO:0000259" key="18">
    <source>
        <dbReference type="PROSITE" id="PS50967"/>
    </source>
</evidence>
<comment type="cofactor">
    <cofactor evidence="2">
        <name>Zn(2+)</name>
        <dbReference type="ChEBI" id="CHEBI:29105"/>
    </cofactor>
</comment>
<dbReference type="InterPro" id="IPR044876">
    <property type="entry name" value="HRDC_dom_sf"/>
</dbReference>
<gene>
    <name evidence="21" type="ORF">SAMN05421783_13126</name>
</gene>
<evidence type="ECO:0000256" key="7">
    <source>
        <dbReference type="ARBA" id="ARBA00022801"/>
    </source>
</evidence>
<dbReference type="InterPro" id="IPR002121">
    <property type="entry name" value="HRDC_dom"/>
</dbReference>
<dbReference type="FunFam" id="3.40.50.300:FF:000156">
    <property type="entry name" value="ATP-dependent DNA helicase recQ"/>
    <property type="match status" value="1"/>
</dbReference>
<dbReference type="OrthoDB" id="9760034at2"/>
<dbReference type="InterPro" id="IPR036388">
    <property type="entry name" value="WH-like_DNA-bd_sf"/>
</dbReference>
<evidence type="ECO:0000256" key="2">
    <source>
        <dbReference type="ARBA" id="ARBA00001947"/>
    </source>
</evidence>
<keyword evidence="7" id="KW-0378">Hydrolase</keyword>
<keyword evidence="14" id="KW-0413">Isomerase</keyword>
<dbReference type="PROSITE" id="PS50967">
    <property type="entry name" value="HRDC"/>
    <property type="match status" value="1"/>
</dbReference>
<dbReference type="Pfam" id="PF14493">
    <property type="entry name" value="HTH_40"/>
    <property type="match status" value="1"/>
</dbReference>
<dbReference type="GO" id="GO:0006260">
    <property type="term" value="P:DNA replication"/>
    <property type="evidence" value="ECO:0007669"/>
    <property type="project" value="InterPro"/>
</dbReference>
<evidence type="ECO:0000256" key="13">
    <source>
        <dbReference type="ARBA" id="ARBA00023204"/>
    </source>
</evidence>
<dbReference type="Pfam" id="PF16124">
    <property type="entry name" value="RecQ_Zn_bind"/>
    <property type="match status" value="1"/>
</dbReference>
<keyword evidence="9" id="KW-0862">Zinc</keyword>
<dbReference type="InterPro" id="IPR001650">
    <property type="entry name" value="Helicase_C-like"/>
</dbReference>
<dbReference type="GO" id="GO:0016787">
    <property type="term" value="F:hydrolase activity"/>
    <property type="evidence" value="ECO:0007669"/>
    <property type="project" value="UniProtKB-KW"/>
</dbReference>
<dbReference type="GO" id="GO:0043590">
    <property type="term" value="C:bacterial nucleoid"/>
    <property type="evidence" value="ECO:0007669"/>
    <property type="project" value="TreeGrafter"/>
</dbReference>
<dbReference type="SMART" id="SM00341">
    <property type="entry name" value="HRDC"/>
    <property type="match status" value="1"/>
</dbReference>
<keyword evidence="8 21" id="KW-0347">Helicase</keyword>
<evidence type="ECO:0000256" key="3">
    <source>
        <dbReference type="ARBA" id="ARBA00005446"/>
    </source>
</evidence>
<dbReference type="InterPro" id="IPR027417">
    <property type="entry name" value="P-loop_NTPase"/>
</dbReference>
<evidence type="ECO:0000313" key="22">
    <source>
        <dbReference type="Proteomes" id="UP000198816"/>
    </source>
</evidence>
<dbReference type="SMART" id="SM00956">
    <property type="entry name" value="RQC"/>
    <property type="match status" value="1"/>
</dbReference>
<dbReference type="GO" id="GO:0006281">
    <property type="term" value="P:DNA repair"/>
    <property type="evidence" value="ECO:0007669"/>
    <property type="project" value="UniProtKB-KW"/>
</dbReference>
<evidence type="ECO:0000256" key="12">
    <source>
        <dbReference type="ARBA" id="ARBA00023172"/>
    </source>
</evidence>
<dbReference type="Pfam" id="PF00271">
    <property type="entry name" value="Helicase_C"/>
    <property type="match status" value="1"/>
</dbReference>
<dbReference type="GO" id="GO:0005524">
    <property type="term" value="F:ATP binding"/>
    <property type="evidence" value="ECO:0007669"/>
    <property type="project" value="UniProtKB-KW"/>
</dbReference>
<evidence type="ECO:0000256" key="1">
    <source>
        <dbReference type="ARBA" id="ARBA00001946"/>
    </source>
</evidence>
<evidence type="ECO:0000256" key="9">
    <source>
        <dbReference type="ARBA" id="ARBA00022833"/>
    </source>
</evidence>
<evidence type="ECO:0000256" key="6">
    <source>
        <dbReference type="ARBA" id="ARBA00022763"/>
    </source>
</evidence>
<dbReference type="PROSITE" id="PS51194">
    <property type="entry name" value="HELICASE_CTER"/>
    <property type="match status" value="1"/>
</dbReference>
<keyword evidence="12" id="KW-0233">DNA recombination</keyword>
<name>A0A1H3C9M8_THIRO</name>
<comment type="cofactor">
    <cofactor evidence="1">
        <name>Mg(2+)</name>
        <dbReference type="ChEBI" id="CHEBI:18420"/>
    </cofactor>
</comment>
<evidence type="ECO:0000256" key="11">
    <source>
        <dbReference type="ARBA" id="ARBA00023125"/>
    </source>
</evidence>
<evidence type="ECO:0000256" key="10">
    <source>
        <dbReference type="ARBA" id="ARBA00022840"/>
    </source>
</evidence>
<dbReference type="GO" id="GO:0009378">
    <property type="term" value="F:four-way junction helicase activity"/>
    <property type="evidence" value="ECO:0007669"/>
    <property type="project" value="TreeGrafter"/>
</dbReference>
<keyword evidence="11" id="KW-0238">DNA-binding</keyword>
<keyword evidence="13" id="KW-0234">DNA repair</keyword>
<dbReference type="GO" id="GO:0006310">
    <property type="term" value="P:DNA recombination"/>
    <property type="evidence" value="ECO:0007669"/>
    <property type="project" value="UniProtKB-UniRule"/>
</dbReference>
<dbReference type="InterPro" id="IPR006293">
    <property type="entry name" value="DNA_helicase_ATP-dep_RecQ_bac"/>
</dbReference>
<evidence type="ECO:0000256" key="5">
    <source>
        <dbReference type="ARBA" id="ARBA00022741"/>
    </source>
</evidence>
<dbReference type="InterPro" id="IPR010997">
    <property type="entry name" value="HRDC-like_sf"/>
</dbReference>
<dbReference type="RefSeq" id="WP_093037383.1">
    <property type="nucleotide sequence ID" value="NZ_FNNZ01000031.1"/>
</dbReference>
<comment type="catalytic activity">
    <reaction evidence="15">
        <text>Couples ATP hydrolysis with the unwinding of duplex DNA by translocating in the 3'-5' direction.</text>
        <dbReference type="EC" id="5.6.2.4"/>
    </reaction>
</comment>
<dbReference type="GO" id="GO:0009432">
    <property type="term" value="P:SOS response"/>
    <property type="evidence" value="ECO:0007669"/>
    <property type="project" value="UniProtKB-UniRule"/>
</dbReference>
<dbReference type="PANTHER" id="PTHR13710:SF105">
    <property type="entry name" value="ATP-DEPENDENT DNA HELICASE Q1"/>
    <property type="match status" value="1"/>
</dbReference>
<evidence type="ECO:0000256" key="14">
    <source>
        <dbReference type="ARBA" id="ARBA00023235"/>
    </source>
</evidence>
<proteinExistence type="inferred from homology"/>
<feature type="domain" description="Helicase C-terminal" evidence="20">
    <location>
        <begin position="215"/>
        <end position="365"/>
    </location>
</feature>
<keyword evidence="22" id="KW-1185">Reference proteome</keyword>
<dbReference type="SUPFAM" id="SSF52540">
    <property type="entry name" value="P-loop containing nucleoside triphosphate hydrolases"/>
    <property type="match status" value="2"/>
</dbReference>
<dbReference type="GO" id="GO:0005737">
    <property type="term" value="C:cytoplasm"/>
    <property type="evidence" value="ECO:0007669"/>
    <property type="project" value="TreeGrafter"/>
</dbReference>
<keyword evidence="4" id="KW-0479">Metal-binding</keyword>
<dbReference type="Gene3D" id="1.10.10.10">
    <property type="entry name" value="Winged helix-like DNA-binding domain superfamily/Winged helix DNA-binding domain"/>
    <property type="match status" value="1"/>
</dbReference>
<keyword evidence="10" id="KW-0067">ATP-binding</keyword>
<dbReference type="FunFam" id="1.10.10.10:FF:000175">
    <property type="entry name" value="ATP-dependent DNA helicase RecQ"/>
    <property type="match status" value="1"/>
</dbReference>
<dbReference type="SMART" id="SM00490">
    <property type="entry name" value="HELICc"/>
    <property type="match status" value="1"/>
</dbReference>
<dbReference type="PANTHER" id="PTHR13710">
    <property type="entry name" value="DNA HELICASE RECQ FAMILY MEMBER"/>
    <property type="match status" value="1"/>
</dbReference>
<reference evidence="22" key="1">
    <citation type="submission" date="2016-10" db="EMBL/GenBank/DDBJ databases">
        <authorList>
            <person name="Varghese N."/>
            <person name="Submissions S."/>
        </authorList>
    </citation>
    <scope>NUCLEOTIDE SEQUENCE [LARGE SCALE GENOMIC DNA]</scope>
    <source>
        <strain evidence="22">DSM 217</strain>
    </source>
</reference>
<accession>A0A1H3C9M8</accession>
<dbReference type="PROSITE" id="PS51192">
    <property type="entry name" value="HELICASE_ATP_BIND_1"/>
    <property type="match status" value="1"/>
</dbReference>
<feature type="region of interest" description="Disordered" evidence="17">
    <location>
        <begin position="503"/>
        <end position="522"/>
    </location>
</feature>
<dbReference type="GO" id="GO:0030894">
    <property type="term" value="C:replisome"/>
    <property type="evidence" value="ECO:0007669"/>
    <property type="project" value="TreeGrafter"/>
</dbReference>
<dbReference type="GO" id="GO:0046872">
    <property type="term" value="F:metal ion binding"/>
    <property type="evidence" value="ECO:0007669"/>
    <property type="project" value="UniProtKB-KW"/>
</dbReference>
<dbReference type="CDD" id="cd17920">
    <property type="entry name" value="DEXHc_RecQ"/>
    <property type="match status" value="1"/>
</dbReference>